<sequence>MSKITKIKDKLYKEPPPTDFTWDELRTLLLNLGFNEKQGNGSRVKFEHSSLDFPISIHKPHPQNTLKRYVIIQIKTALDELYALLGN</sequence>
<dbReference type="SUPFAM" id="SSF54786">
    <property type="entry name" value="YcfA/nrd intein domain"/>
    <property type="match status" value="1"/>
</dbReference>
<dbReference type="Pfam" id="PF07927">
    <property type="entry name" value="HicA_toxin"/>
    <property type="match status" value="1"/>
</dbReference>
<reference evidence="1 2" key="1">
    <citation type="submission" date="2018-05" db="EMBL/GenBank/DDBJ databases">
        <title>Draft Genome Sequences for a Diverse set of 7 Haemophilus Species.</title>
        <authorList>
            <person name="Nichols M."/>
            <person name="Topaz N."/>
            <person name="Wang X."/>
            <person name="Wang X."/>
            <person name="Boxrud D."/>
        </authorList>
    </citation>
    <scope>NUCLEOTIDE SEQUENCE [LARGE SCALE GENOMIC DNA]</scope>
    <source>
        <strain evidence="1 2">C2008001710</strain>
    </source>
</reference>
<dbReference type="AlphaFoldDB" id="A0A369Z458"/>
<comment type="caution">
    <text evidence="1">The sequence shown here is derived from an EMBL/GenBank/DDBJ whole genome shotgun (WGS) entry which is preliminary data.</text>
</comment>
<accession>A0A369Z458</accession>
<dbReference type="InterPro" id="IPR012933">
    <property type="entry name" value="HicA_mRNA_interferase"/>
</dbReference>
<name>A0A369Z458_HAEPA</name>
<dbReference type="Proteomes" id="UP000253910">
    <property type="component" value="Unassembled WGS sequence"/>
</dbReference>
<gene>
    <name evidence="1" type="ORF">DPV87_07435</name>
</gene>
<proteinExistence type="predicted"/>
<organism evidence="1 2">
    <name type="scientific">Haemophilus parainfluenzae</name>
    <dbReference type="NCBI Taxonomy" id="729"/>
    <lineage>
        <taxon>Bacteria</taxon>
        <taxon>Pseudomonadati</taxon>
        <taxon>Pseudomonadota</taxon>
        <taxon>Gammaproteobacteria</taxon>
        <taxon>Pasteurellales</taxon>
        <taxon>Pasteurellaceae</taxon>
        <taxon>Haemophilus</taxon>
    </lineage>
</organism>
<evidence type="ECO:0000313" key="2">
    <source>
        <dbReference type="Proteomes" id="UP000253910"/>
    </source>
</evidence>
<dbReference type="EMBL" id="QEPW01000012">
    <property type="protein sequence ID" value="RDE90240.1"/>
    <property type="molecule type" value="Genomic_DNA"/>
</dbReference>
<dbReference type="RefSeq" id="WP_005698592.1">
    <property type="nucleotide sequence ID" value="NZ_LZMX01000030.1"/>
</dbReference>
<evidence type="ECO:0000313" key="1">
    <source>
        <dbReference type="EMBL" id="RDE90240.1"/>
    </source>
</evidence>
<protein>
    <submittedName>
        <fullName evidence="1">Type II toxin-antitoxin system HicA family toxin</fullName>
    </submittedName>
</protein>
<dbReference type="GO" id="GO:0003729">
    <property type="term" value="F:mRNA binding"/>
    <property type="evidence" value="ECO:0007669"/>
    <property type="project" value="InterPro"/>
</dbReference>